<name>A0A2U1JFH6_9FLAO</name>
<dbReference type="EMBL" id="QCZI01000050">
    <property type="protein sequence ID" value="PWA03837.1"/>
    <property type="molecule type" value="Genomic_DNA"/>
</dbReference>
<protein>
    <submittedName>
        <fullName evidence="2">Uncharacterized protein</fullName>
    </submittedName>
</protein>
<dbReference type="Proteomes" id="UP000245449">
    <property type="component" value="Unassembled WGS sequence"/>
</dbReference>
<keyword evidence="3" id="KW-1185">Reference proteome</keyword>
<gene>
    <name evidence="2" type="ORF">DB895_14140</name>
</gene>
<reference evidence="2 3" key="1">
    <citation type="submission" date="2018-04" db="EMBL/GenBank/DDBJ databases">
        <title>Flavobacterium sp. nov., isolated from glacier ice.</title>
        <authorList>
            <person name="Liu Q."/>
            <person name="Xin Y.-H."/>
        </authorList>
    </citation>
    <scope>NUCLEOTIDE SEQUENCE [LARGE SCALE GENOMIC DNA]</scope>
    <source>
        <strain evidence="2 3">RB1R5</strain>
    </source>
</reference>
<feature type="region of interest" description="Disordered" evidence="1">
    <location>
        <begin position="52"/>
        <end position="73"/>
    </location>
</feature>
<proteinExistence type="predicted"/>
<evidence type="ECO:0000313" key="3">
    <source>
        <dbReference type="Proteomes" id="UP000245449"/>
    </source>
</evidence>
<sequence>MYGANNMKKSVVFNCQFTPKLGGQFELESGGQFTPKLVVNLHWNGVVNLTGFSNNPLPNPPRREGSRNLKKVL</sequence>
<accession>A0A2U1JFH6</accession>
<evidence type="ECO:0000313" key="2">
    <source>
        <dbReference type="EMBL" id="PWA03837.1"/>
    </source>
</evidence>
<organism evidence="2 3">
    <name type="scientific">Flavobacterium psychrotolerans</name>
    <dbReference type="NCBI Taxonomy" id="2169410"/>
    <lineage>
        <taxon>Bacteria</taxon>
        <taxon>Pseudomonadati</taxon>
        <taxon>Bacteroidota</taxon>
        <taxon>Flavobacteriia</taxon>
        <taxon>Flavobacteriales</taxon>
        <taxon>Flavobacteriaceae</taxon>
        <taxon>Flavobacterium</taxon>
    </lineage>
</organism>
<comment type="caution">
    <text evidence="2">The sequence shown here is derived from an EMBL/GenBank/DDBJ whole genome shotgun (WGS) entry which is preliminary data.</text>
</comment>
<dbReference type="AlphaFoldDB" id="A0A2U1JFH6"/>
<evidence type="ECO:0000256" key="1">
    <source>
        <dbReference type="SAM" id="MobiDB-lite"/>
    </source>
</evidence>
<feature type="non-terminal residue" evidence="2">
    <location>
        <position position="73"/>
    </location>
</feature>